<accession>E6PQM4</accession>
<gene>
    <name evidence="2" type="ORF">CARN2_2701</name>
</gene>
<keyword evidence="1" id="KW-1133">Transmembrane helix</keyword>
<evidence type="ECO:0000256" key="1">
    <source>
        <dbReference type="SAM" id="Phobius"/>
    </source>
</evidence>
<keyword evidence="2" id="KW-0808">Transferase</keyword>
<proteinExistence type="predicted"/>
<reference evidence="2" key="1">
    <citation type="submission" date="2009-10" db="EMBL/GenBank/DDBJ databases">
        <title>Diversity of trophic interactions inside an arsenic-rich microbial ecosystem.</title>
        <authorList>
            <person name="Bertin P.N."/>
            <person name="Heinrich-Salmeron A."/>
            <person name="Pelletier E."/>
            <person name="Goulhen-Chollet F."/>
            <person name="Arsene-Ploetze F."/>
            <person name="Gallien S."/>
            <person name="Calteau A."/>
            <person name="Vallenet D."/>
            <person name="Casiot C."/>
            <person name="Chane-Woon-Ming B."/>
            <person name="Giloteaux L."/>
            <person name="Barakat M."/>
            <person name="Bonnefoy V."/>
            <person name="Bruneel O."/>
            <person name="Chandler M."/>
            <person name="Cleiss J."/>
            <person name="Duran R."/>
            <person name="Elbaz-Poulichet F."/>
            <person name="Fonknechten N."/>
            <person name="Lauga B."/>
            <person name="Mornico D."/>
            <person name="Ortet P."/>
            <person name="Schaeffer C."/>
            <person name="Siguier P."/>
            <person name="Alexander Thil Smith A."/>
            <person name="Van Dorsselaer A."/>
            <person name="Weissenbach J."/>
            <person name="Medigue C."/>
            <person name="Le Paslier D."/>
        </authorList>
    </citation>
    <scope>NUCLEOTIDE SEQUENCE</scope>
</reference>
<protein>
    <submittedName>
        <fullName evidence="2">Putative protoheme IX farnesyltransferase</fullName>
    </submittedName>
</protein>
<sequence length="65" mass="7658">MPFAMHMSGIIYAVAAVLLDAVFIAYAWELKQRYSDALARKMFRYSIVYLWLLFAAMLVDHYLMF</sequence>
<keyword evidence="1" id="KW-0472">Membrane</keyword>
<dbReference type="AlphaFoldDB" id="E6PQM4"/>
<evidence type="ECO:0000313" key="2">
    <source>
        <dbReference type="EMBL" id="CBH97229.1"/>
    </source>
</evidence>
<dbReference type="GO" id="GO:0016740">
    <property type="term" value="F:transferase activity"/>
    <property type="evidence" value="ECO:0007669"/>
    <property type="project" value="UniProtKB-KW"/>
</dbReference>
<dbReference type="EMBL" id="CABM01000042">
    <property type="protein sequence ID" value="CBH97229.1"/>
    <property type="molecule type" value="Genomic_DNA"/>
</dbReference>
<name>E6PQM4_9ZZZZ</name>
<feature type="transmembrane region" description="Helical" evidence="1">
    <location>
        <begin position="43"/>
        <end position="63"/>
    </location>
</feature>
<organism evidence="2">
    <name type="scientific">mine drainage metagenome</name>
    <dbReference type="NCBI Taxonomy" id="410659"/>
    <lineage>
        <taxon>unclassified sequences</taxon>
        <taxon>metagenomes</taxon>
        <taxon>ecological metagenomes</taxon>
    </lineage>
</organism>
<keyword evidence="1" id="KW-0812">Transmembrane</keyword>
<comment type="caution">
    <text evidence="2">The sequence shown here is derived from an EMBL/GenBank/DDBJ whole genome shotgun (WGS) entry which is preliminary data.</text>
</comment>